<feature type="compositionally biased region" description="Low complexity" evidence="1">
    <location>
        <begin position="1"/>
        <end position="20"/>
    </location>
</feature>
<organism evidence="2 3">
    <name type="scientific">Tribonema minus</name>
    <dbReference type="NCBI Taxonomy" id="303371"/>
    <lineage>
        <taxon>Eukaryota</taxon>
        <taxon>Sar</taxon>
        <taxon>Stramenopiles</taxon>
        <taxon>Ochrophyta</taxon>
        <taxon>PX clade</taxon>
        <taxon>Xanthophyceae</taxon>
        <taxon>Tribonematales</taxon>
        <taxon>Tribonemataceae</taxon>
        <taxon>Tribonema</taxon>
    </lineage>
</organism>
<proteinExistence type="predicted"/>
<gene>
    <name evidence="2" type="ORF">JKP88DRAFT_268852</name>
</gene>
<dbReference type="Proteomes" id="UP000664859">
    <property type="component" value="Unassembled WGS sequence"/>
</dbReference>
<dbReference type="AlphaFoldDB" id="A0A835YSC9"/>
<evidence type="ECO:0000256" key="1">
    <source>
        <dbReference type="SAM" id="MobiDB-lite"/>
    </source>
</evidence>
<accession>A0A835YSC9</accession>
<feature type="region of interest" description="Disordered" evidence="1">
    <location>
        <begin position="1"/>
        <end position="29"/>
    </location>
</feature>
<name>A0A835YSC9_9STRA</name>
<dbReference type="EMBL" id="JAFCMP010000367">
    <property type="protein sequence ID" value="KAG5180722.1"/>
    <property type="molecule type" value="Genomic_DNA"/>
</dbReference>
<evidence type="ECO:0000313" key="2">
    <source>
        <dbReference type="EMBL" id="KAG5180722.1"/>
    </source>
</evidence>
<feature type="non-terminal residue" evidence="2">
    <location>
        <position position="1"/>
    </location>
</feature>
<evidence type="ECO:0000313" key="3">
    <source>
        <dbReference type="Proteomes" id="UP000664859"/>
    </source>
</evidence>
<protein>
    <submittedName>
        <fullName evidence="2">Uncharacterized protein</fullName>
    </submittedName>
</protein>
<keyword evidence="3" id="KW-1185">Reference proteome</keyword>
<comment type="caution">
    <text evidence="2">The sequence shown here is derived from an EMBL/GenBank/DDBJ whole genome shotgun (WGS) entry which is preliminary data.</text>
</comment>
<sequence>MGTGAETPAASASQTPASEAMETAPPQSDAVTSTTLVAAVSTALQALRADLCAAGTEGARAAITDSELEPLAPVVSVVLSLATLIVEQFARQQAQCEDLRTQVAGMQAALEEVQAKLAGLAIKPLASGRAKVNAKAASAVQELHPLANLLSASKCELTDWFIFGSPTVLGVSGPDDMATAFIKWLHGPVAEYLVKNSEAKTLLGMVCGGKTGGALPEGVSKLKHVTLAVLSQECSRAAPGKKSSIGARIISRYQSLANDARKVV</sequence>
<reference evidence="2" key="1">
    <citation type="submission" date="2021-02" db="EMBL/GenBank/DDBJ databases">
        <title>First Annotated Genome of the Yellow-green Alga Tribonema minus.</title>
        <authorList>
            <person name="Mahan K.M."/>
        </authorList>
    </citation>
    <scope>NUCLEOTIDE SEQUENCE</scope>
    <source>
        <strain evidence="2">UTEX B ZZ1240</strain>
    </source>
</reference>